<name>A0A1C7M8U5_GRIFR</name>
<dbReference type="EMBL" id="LUGG01000007">
    <property type="protein sequence ID" value="OBZ73345.1"/>
    <property type="molecule type" value="Genomic_DNA"/>
</dbReference>
<evidence type="ECO:0000256" key="1">
    <source>
        <dbReference type="ARBA" id="ARBA00023002"/>
    </source>
</evidence>
<dbReference type="GO" id="GO:0016491">
    <property type="term" value="F:oxidoreductase activity"/>
    <property type="evidence" value="ECO:0007669"/>
    <property type="project" value="UniProtKB-KW"/>
</dbReference>
<dbReference type="PRINTS" id="PR00081">
    <property type="entry name" value="GDHRDH"/>
</dbReference>
<keyword evidence="1" id="KW-0560">Oxidoreductase</keyword>
<evidence type="ECO:0000313" key="3">
    <source>
        <dbReference type="Proteomes" id="UP000092993"/>
    </source>
</evidence>
<dbReference type="Proteomes" id="UP000092993">
    <property type="component" value="Unassembled WGS sequence"/>
</dbReference>
<dbReference type="OMA" id="YCTPAVM"/>
<keyword evidence="3" id="KW-1185">Reference proteome</keyword>
<dbReference type="InterPro" id="IPR036291">
    <property type="entry name" value="NAD(P)-bd_dom_sf"/>
</dbReference>
<reference evidence="2 3" key="1">
    <citation type="submission" date="2016-03" db="EMBL/GenBank/DDBJ databases">
        <title>Whole genome sequencing of Grifola frondosa 9006-11.</title>
        <authorList>
            <person name="Min B."/>
            <person name="Park H."/>
            <person name="Kim J.-G."/>
            <person name="Cho H."/>
            <person name="Oh Y.-L."/>
            <person name="Kong W.-S."/>
            <person name="Choi I.-G."/>
        </authorList>
    </citation>
    <scope>NUCLEOTIDE SEQUENCE [LARGE SCALE GENOMIC DNA]</scope>
    <source>
        <strain evidence="2 3">9006-11</strain>
    </source>
</reference>
<dbReference type="Pfam" id="PF00106">
    <property type="entry name" value="adh_short"/>
    <property type="match status" value="1"/>
</dbReference>
<organism evidence="2 3">
    <name type="scientific">Grifola frondosa</name>
    <name type="common">Maitake</name>
    <name type="synonym">Polyporus frondosus</name>
    <dbReference type="NCBI Taxonomy" id="5627"/>
    <lineage>
        <taxon>Eukaryota</taxon>
        <taxon>Fungi</taxon>
        <taxon>Dikarya</taxon>
        <taxon>Basidiomycota</taxon>
        <taxon>Agaricomycotina</taxon>
        <taxon>Agaricomycetes</taxon>
        <taxon>Polyporales</taxon>
        <taxon>Grifolaceae</taxon>
        <taxon>Grifola</taxon>
    </lineage>
</organism>
<dbReference type="InterPro" id="IPR002347">
    <property type="entry name" value="SDR_fam"/>
</dbReference>
<dbReference type="AlphaFoldDB" id="A0A1C7M8U5"/>
<protein>
    <submittedName>
        <fullName evidence="2">WW domain-containing oxidoreductase</fullName>
    </submittedName>
</protein>
<proteinExistence type="predicted"/>
<dbReference type="PANTHER" id="PTHR43157">
    <property type="entry name" value="PHOSPHATIDYLINOSITOL-GLYCAN BIOSYNTHESIS CLASS F PROTEIN-RELATED"/>
    <property type="match status" value="1"/>
</dbReference>
<sequence>MGKFTLARFFQEQWGTRIPKPKTSAEGKTIIVTGGNIGLGFEAAKHIARLSPERLLITSRDAGRGEGARKKIEQKSSISVGVAPIDLSSFDSVRAFADGFGDGKLDCLLLNAGVSMRVYSATKDGWESTIQVNYLSNALLSILLLPNLIKSSTPEVASRIVFVSSYAHYQIKNLDDVKDSSNILKTLSDEKYCTERAMRLRYMLSKYLVGVFVRELSARLPSPTPVAVSAINPGFCHSSILRNWEEIFIIKVMLKSYAALFARSTEMGSRTLVHAALDPEERKFHNHYISNCEIVEESDFLLSEEGRKVSARIWTETIDVLKELDPRVEGIVSEYLSEPKTA</sequence>
<dbReference type="PANTHER" id="PTHR43157:SF31">
    <property type="entry name" value="PHOSPHATIDYLINOSITOL-GLYCAN BIOSYNTHESIS CLASS F PROTEIN"/>
    <property type="match status" value="1"/>
</dbReference>
<accession>A0A1C7M8U5</accession>
<comment type="caution">
    <text evidence="2">The sequence shown here is derived from an EMBL/GenBank/DDBJ whole genome shotgun (WGS) entry which is preliminary data.</text>
</comment>
<dbReference type="Gene3D" id="3.40.50.720">
    <property type="entry name" value="NAD(P)-binding Rossmann-like Domain"/>
    <property type="match status" value="1"/>
</dbReference>
<gene>
    <name evidence="2" type="primary">WWOX</name>
    <name evidence="2" type="ORF">A0H81_06789</name>
</gene>
<dbReference type="OrthoDB" id="542013at2759"/>
<evidence type="ECO:0000313" key="2">
    <source>
        <dbReference type="EMBL" id="OBZ73345.1"/>
    </source>
</evidence>
<dbReference type="STRING" id="5627.A0A1C7M8U5"/>
<dbReference type="SUPFAM" id="SSF51735">
    <property type="entry name" value="NAD(P)-binding Rossmann-fold domains"/>
    <property type="match status" value="1"/>
</dbReference>